<dbReference type="OrthoDB" id="687177at2759"/>
<evidence type="ECO:0000313" key="4">
    <source>
        <dbReference type="Proteomes" id="UP001164776"/>
    </source>
</evidence>
<keyword evidence="4" id="KW-1185">Reference proteome</keyword>
<dbReference type="AlphaFoldDB" id="A0A9W7XAG8"/>
<accession>A0A9W7XAG8</accession>
<keyword evidence="2" id="KW-1133">Transmembrane helix</keyword>
<feature type="transmembrane region" description="Helical" evidence="2">
    <location>
        <begin position="106"/>
        <end position="126"/>
    </location>
</feature>
<reference evidence="3 4" key="1">
    <citation type="submission" date="2022-10" db="EMBL/GenBank/DDBJ databases">
        <title>WGS assembly of Paspalum vaginatum 540-79.</title>
        <authorList>
            <person name="Sun G."/>
            <person name="Wase N."/>
            <person name="Shu S."/>
            <person name="Jenkins J."/>
            <person name="Zhou B."/>
            <person name="Torres-Rodriguez J."/>
            <person name="Chen C."/>
            <person name="Sandor L."/>
            <person name="Plott C."/>
            <person name="Yoshinga Y."/>
            <person name="Daum C."/>
            <person name="Qi P."/>
            <person name="Barry K."/>
            <person name="Lipzen A."/>
            <person name="Berry L."/>
            <person name="Pedersen C."/>
            <person name="Gottilla T."/>
            <person name="Foltz A."/>
            <person name="Yu H."/>
            <person name="O'Malley R."/>
            <person name="Zhang C."/>
            <person name="Devos K."/>
            <person name="Sigmon B."/>
            <person name="Yu B."/>
            <person name="Obata T."/>
            <person name="Schmutz J."/>
            <person name="Schnable J."/>
        </authorList>
    </citation>
    <scope>NUCLEOTIDE SEQUENCE [LARGE SCALE GENOMIC DNA]</scope>
    <source>
        <strain evidence="4">cv. 540-79</strain>
    </source>
</reference>
<keyword evidence="2" id="KW-0812">Transmembrane</keyword>
<evidence type="ECO:0000256" key="2">
    <source>
        <dbReference type="SAM" id="Phobius"/>
    </source>
</evidence>
<evidence type="ECO:0000313" key="3">
    <source>
        <dbReference type="EMBL" id="KAJ1255334.1"/>
    </source>
</evidence>
<protein>
    <submittedName>
        <fullName evidence="3">Uncharacterized protein</fullName>
    </submittedName>
</protein>
<gene>
    <name evidence="3" type="ORF">BS78_K263500</name>
</gene>
<dbReference type="Proteomes" id="UP001164776">
    <property type="component" value="Unassembled WGS sequence"/>
</dbReference>
<organism evidence="3 4">
    <name type="scientific">Paspalum vaginatum</name>
    <name type="common">seashore paspalum</name>
    <dbReference type="NCBI Taxonomy" id="158149"/>
    <lineage>
        <taxon>Eukaryota</taxon>
        <taxon>Viridiplantae</taxon>
        <taxon>Streptophyta</taxon>
        <taxon>Embryophyta</taxon>
        <taxon>Tracheophyta</taxon>
        <taxon>Spermatophyta</taxon>
        <taxon>Magnoliopsida</taxon>
        <taxon>Liliopsida</taxon>
        <taxon>Poales</taxon>
        <taxon>Poaceae</taxon>
        <taxon>PACMAD clade</taxon>
        <taxon>Panicoideae</taxon>
        <taxon>Andropogonodae</taxon>
        <taxon>Paspaleae</taxon>
        <taxon>Paspalinae</taxon>
        <taxon>Paspalum</taxon>
    </lineage>
</organism>
<proteinExistence type="predicted"/>
<sequence length="128" mass="14845">MAPAAILRSAARSLHLRQPLEQQRCLLSRRLLSSSVPTERCKNFPSGTRPSNSMEQKKHHNDEEEDINRRLLREIDMVSDYVYEQARLIKQLRAQIKEKERHGGAIAPWAVSIPLSFLLFVLYNYMQG</sequence>
<comment type="caution">
    <text evidence="3">The sequence shown here is derived from an EMBL/GenBank/DDBJ whole genome shotgun (WGS) entry which is preliminary data.</text>
</comment>
<name>A0A9W7XAG8_9POAL</name>
<keyword evidence="2" id="KW-0472">Membrane</keyword>
<feature type="region of interest" description="Disordered" evidence="1">
    <location>
        <begin position="34"/>
        <end position="66"/>
    </location>
</feature>
<feature type="compositionally biased region" description="Polar residues" evidence="1">
    <location>
        <begin position="45"/>
        <end position="54"/>
    </location>
</feature>
<evidence type="ECO:0000256" key="1">
    <source>
        <dbReference type="SAM" id="MobiDB-lite"/>
    </source>
</evidence>
<dbReference type="EMBL" id="MU629746">
    <property type="protein sequence ID" value="KAJ1255334.1"/>
    <property type="molecule type" value="Genomic_DNA"/>
</dbReference>